<feature type="domain" description="FAR1" evidence="2">
    <location>
        <begin position="74"/>
        <end position="132"/>
    </location>
</feature>
<evidence type="ECO:0000313" key="4">
    <source>
        <dbReference type="Proteomes" id="UP001153076"/>
    </source>
</evidence>
<dbReference type="Pfam" id="PF03101">
    <property type="entry name" value="FAR1"/>
    <property type="match status" value="1"/>
</dbReference>
<evidence type="ECO:0000259" key="2">
    <source>
        <dbReference type="Pfam" id="PF03101"/>
    </source>
</evidence>
<dbReference type="EMBL" id="JAKOGI010000869">
    <property type="protein sequence ID" value="KAJ8429694.1"/>
    <property type="molecule type" value="Genomic_DNA"/>
</dbReference>
<accession>A0A9Q1JRH1</accession>
<reference evidence="3" key="1">
    <citation type="submission" date="2022-04" db="EMBL/GenBank/DDBJ databases">
        <title>Carnegiea gigantea Genome sequencing and assembly v2.</title>
        <authorList>
            <person name="Copetti D."/>
            <person name="Sanderson M.J."/>
            <person name="Burquez A."/>
            <person name="Wojciechowski M.F."/>
        </authorList>
    </citation>
    <scope>NUCLEOTIDE SEQUENCE</scope>
    <source>
        <strain evidence="3">SGP5-SGP5p</strain>
        <tissue evidence="3">Aerial part</tissue>
    </source>
</reference>
<evidence type="ECO:0000313" key="3">
    <source>
        <dbReference type="EMBL" id="KAJ8429694.1"/>
    </source>
</evidence>
<keyword evidence="4" id="KW-1185">Reference proteome</keyword>
<name>A0A9Q1JRH1_9CARY</name>
<dbReference type="InterPro" id="IPR004330">
    <property type="entry name" value="FAR1_DNA_bnd_dom"/>
</dbReference>
<sequence length="197" mass="22633">MFITFNSVQDMEGVDPIEIVNKTQCIEDIMDDLVSEEKQNEGTSSNFIGKRLDDLDENDMKTLIFKTPVECEVFYFIYAKAVGFGVIRETPRINRHGMVTSLRFCCDREGARSEKDRNRKDKKRKARDETRCLYEDNSINLKSSPPSPEEASAFRIEPPSSNGLLHYMPSLYKEGEASMKIKQQMDPLEETVLSIKD</sequence>
<dbReference type="AlphaFoldDB" id="A0A9Q1JRH1"/>
<dbReference type="Proteomes" id="UP001153076">
    <property type="component" value="Unassembled WGS sequence"/>
</dbReference>
<comment type="caution">
    <text evidence="3">The sequence shown here is derived from an EMBL/GenBank/DDBJ whole genome shotgun (WGS) entry which is preliminary data.</text>
</comment>
<gene>
    <name evidence="3" type="ORF">Cgig2_004493</name>
</gene>
<dbReference type="PANTHER" id="PTHR46328">
    <property type="entry name" value="FAR-RED IMPAIRED RESPONSIVE (FAR1) FAMILY PROTEIN-RELATED"/>
    <property type="match status" value="1"/>
</dbReference>
<evidence type="ECO:0000256" key="1">
    <source>
        <dbReference type="SAM" id="MobiDB-lite"/>
    </source>
</evidence>
<feature type="region of interest" description="Disordered" evidence="1">
    <location>
        <begin position="138"/>
        <end position="158"/>
    </location>
</feature>
<organism evidence="3 4">
    <name type="scientific">Carnegiea gigantea</name>
    <dbReference type="NCBI Taxonomy" id="171969"/>
    <lineage>
        <taxon>Eukaryota</taxon>
        <taxon>Viridiplantae</taxon>
        <taxon>Streptophyta</taxon>
        <taxon>Embryophyta</taxon>
        <taxon>Tracheophyta</taxon>
        <taxon>Spermatophyta</taxon>
        <taxon>Magnoliopsida</taxon>
        <taxon>eudicotyledons</taxon>
        <taxon>Gunneridae</taxon>
        <taxon>Pentapetalae</taxon>
        <taxon>Caryophyllales</taxon>
        <taxon>Cactineae</taxon>
        <taxon>Cactaceae</taxon>
        <taxon>Cactoideae</taxon>
        <taxon>Echinocereeae</taxon>
        <taxon>Carnegiea</taxon>
    </lineage>
</organism>
<proteinExistence type="predicted"/>
<protein>
    <recommendedName>
        <fullName evidence="2">FAR1 domain-containing protein</fullName>
    </recommendedName>
</protein>